<reference evidence="1 2" key="1">
    <citation type="submission" date="2020-06" db="EMBL/GenBank/DDBJ databases">
        <title>Nonomuraea sp. SMC257, a novel actinomycete isolated from soil.</title>
        <authorList>
            <person name="Chanama M."/>
        </authorList>
    </citation>
    <scope>NUCLEOTIDE SEQUENCE [LARGE SCALE GENOMIC DNA]</scope>
    <source>
        <strain evidence="1 2">SMC257</strain>
    </source>
</reference>
<organism evidence="1 2">
    <name type="scientific">Nonomuraea montanisoli</name>
    <dbReference type="NCBI Taxonomy" id="2741721"/>
    <lineage>
        <taxon>Bacteria</taxon>
        <taxon>Bacillati</taxon>
        <taxon>Actinomycetota</taxon>
        <taxon>Actinomycetes</taxon>
        <taxon>Streptosporangiales</taxon>
        <taxon>Streptosporangiaceae</taxon>
        <taxon>Nonomuraea</taxon>
    </lineage>
</organism>
<dbReference type="RefSeq" id="WP_175588636.1">
    <property type="nucleotide sequence ID" value="NZ_JABWGN010000003.1"/>
</dbReference>
<dbReference type="Proteomes" id="UP000586042">
    <property type="component" value="Unassembled WGS sequence"/>
</dbReference>
<accession>A0A7Y6I3R0</accession>
<name>A0A7Y6I3R0_9ACTN</name>
<keyword evidence="2" id="KW-1185">Reference proteome</keyword>
<sequence length="198" mass="20245">MPRRLIVALAAVAGLAAAAAGAWFWLGGDEPRPAALRSERTSALYSLIDTRQADSRPLTVDEVFTGGTATLGPLRRVSAEQLDGCEDALWGASAAGCTQALRATYEGPAGGAGQFVIFNLADGRAADALVTALGRDGFVRPAVSLDAAHSRATVRAMGHYVTVSWAGAPGGGGSDLVTTLIELDKLGQVVQARVVAAT</sequence>
<evidence type="ECO:0008006" key="3">
    <source>
        <dbReference type="Google" id="ProtNLM"/>
    </source>
</evidence>
<protein>
    <recommendedName>
        <fullName evidence="3">Sensor domain-containing protein</fullName>
    </recommendedName>
</protein>
<evidence type="ECO:0000313" key="1">
    <source>
        <dbReference type="EMBL" id="NUW31152.1"/>
    </source>
</evidence>
<comment type="caution">
    <text evidence="1">The sequence shown here is derived from an EMBL/GenBank/DDBJ whole genome shotgun (WGS) entry which is preliminary data.</text>
</comment>
<dbReference type="EMBL" id="JABWGN010000003">
    <property type="protein sequence ID" value="NUW31152.1"/>
    <property type="molecule type" value="Genomic_DNA"/>
</dbReference>
<gene>
    <name evidence="1" type="ORF">HTZ77_06920</name>
</gene>
<evidence type="ECO:0000313" key="2">
    <source>
        <dbReference type="Proteomes" id="UP000586042"/>
    </source>
</evidence>
<dbReference type="AlphaFoldDB" id="A0A7Y6I3R0"/>
<proteinExistence type="predicted"/>